<comment type="caution">
    <text evidence="7">The sequence shown here is derived from an EMBL/GenBank/DDBJ whole genome shotgun (WGS) entry which is preliminary data.</text>
</comment>
<dbReference type="GO" id="GO:0038023">
    <property type="term" value="F:signaling receptor activity"/>
    <property type="evidence" value="ECO:0007669"/>
    <property type="project" value="UniProtKB-ARBA"/>
</dbReference>
<feature type="transmembrane region" description="Helical" evidence="6">
    <location>
        <begin position="73"/>
        <end position="94"/>
    </location>
</feature>
<name>A0AAN8Q8U7_PATCE</name>
<dbReference type="Pfam" id="PF08395">
    <property type="entry name" value="7tm_7"/>
    <property type="match status" value="1"/>
</dbReference>
<dbReference type="InterPro" id="IPR013604">
    <property type="entry name" value="7TM_chemorcpt"/>
</dbReference>
<sequence length="398" mass="45478">MEFKLIFRRYIRFAKWFGLCRPTIQSVDKRGTLKLFLSYLWFLIIHGIIWLSPIKFIIVLFNEGGNSERIIPLLAIITCFLGFAYTSSTVYFALTKHFEDFCKTFDIHQQRFGILKKTSFIKRNDRLIPCFAISTAIFSSVVLTALVLFFKDGMDQVAYPFDFSNFQNMAYTAIMIALNEFVIVNHSYLLEVLFYECSVLFISEFAEQTKNIQCCITNYAKAEVKNYMEFESSIENLRQQYISLIECFDHSNKILCHYLFGSYAVVIPGFCFMLFGFTRDVLTAGETLYISFLSAANLIVIIMFTGMGAILSIKAHEPLDALMKIDLLSVTDKTVHSVNLFVSRLTGPTIGYRVYELFTLDTHTILAVIGTLLTYAVVMLQFSGSSNINNCSLNVTVN</sequence>
<evidence type="ECO:0000256" key="6">
    <source>
        <dbReference type="SAM" id="Phobius"/>
    </source>
</evidence>
<keyword evidence="3 6" id="KW-1133">Transmembrane helix</keyword>
<evidence type="ECO:0000256" key="4">
    <source>
        <dbReference type="ARBA" id="ARBA00023136"/>
    </source>
</evidence>
<gene>
    <name evidence="7" type="ORF">SNE40_003655</name>
</gene>
<dbReference type="GO" id="GO:0016020">
    <property type="term" value="C:membrane"/>
    <property type="evidence" value="ECO:0007669"/>
    <property type="project" value="UniProtKB-SubCell"/>
</dbReference>
<feature type="transmembrane region" description="Helical" evidence="6">
    <location>
        <begin position="363"/>
        <end position="382"/>
    </location>
</feature>
<proteinExistence type="predicted"/>
<keyword evidence="4 6" id="KW-0472">Membrane</keyword>
<evidence type="ECO:0000256" key="5">
    <source>
        <dbReference type="ARBA" id="ARBA00023170"/>
    </source>
</evidence>
<comment type="subcellular location">
    <subcellularLocation>
        <location evidence="1">Membrane</location>
        <topology evidence="1">Multi-pass membrane protein</topology>
    </subcellularLocation>
</comment>
<evidence type="ECO:0008006" key="9">
    <source>
        <dbReference type="Google" id="ProtNLM"/>
    </source>
</evidence>
<dbReference type="EMBL" id="JAZGQO010000002">
    <property type="protein sequence ID" value="KAK6192122.1"/>
    <property type="molecule type" value="Genomic_DNA"/>
</dbReference>
<evidence type="ECO:0000313" key="7">
    <source>
        <dbReference type="EMBL" id="KAK6192122.1"/>
    </source>
</evidence>
<dbReference type="GO" id="GO:0051606">
    <property type="term" value="P:detection of stimulus"/>
    <property type="evidence" value="ECO:0007669"/>
    <property type="project" value="UniProtKB-ARBA"/>
</dbReference>
<evidence type="ECO:0000256" key="3">
    <source>
        <dbReference type="ARBA" id="ARBA00022989"/>
    </source>
</evidence>
<accession>A0AAN8Q8U7</accession>
<evidence type="ECO:0000313" key="8">
    <source>
        <dbReference type="Proteomes" id="UP001347796"/>
    </source>
</evidence>
<feature type="transmembrane region" description="Helical" evidence="6">
    <location>
        <begin position="289"/>
        <end position="313"/>
    </location>
</feature>
<dbReference type="PANTHER" id="PTHR21421">
    <property type="entry name" value="GUSTATORY RECEPTOR"/>
    <property type="match status" value="1"/>
</dbReference>
<keyword evidence="2 6" id="KW-0812">Transmembrane</keyword>
<feature type="transmembrane region" description="Helical" evidence="6">
    <location>
        <begin position="258"/>
        <end position="277"/>
    </location>
</feature>
<feature type="transmembrane region" description="Helical" evidence="6">
    <location>
        <begin position="39"/>
        <end position="61"/>
    </location>
</feature>
<protein>
    <recommendedName>
        <fullName evidence="9">Gustatory receptor</fullName>
    </recommendedName>
</protein>
<dbReference type="Proteomes" id="UP001347796">
    <property type="component" value="Unassembled WGS sequence"/>
</dbReference>
<feature type="transmembrane region" description="Helical" evidence="6">
    <location>
        <begin position="170"/>
        <end position="190"/>
    </location>
</feature>
<keyword evidence="8" id="KW-1185">Reference proteome</keyword>
<organism evidence="7 8">
    <name type="scientific">Patella caerulea</name>
    <name type="common">Rayed Mediterranean limpet</name>
    <dbReference type="NCBI Taxonomy" id="87958"/>
    <lineage>
        <taxon>Eukaryota</taxon>
        <taxon>Metazoa</taxon>
        <taxon>Spiralia</taxon>
        <taxon>Lophotrochozoa</taxon>
        <taxon>Mollusca</taxon>
        <taxon>Gastropoda</taxon>
        <taxon>Patellogastropoda</taxon>
        <taxon>Patelloidea</taxon>
        <taxon>Patellidae</taxon>
        <taxon>Patella</taxon>
    </lineage>
</organism>
<dbReference type="GO" id="GO:0050909">
    <property type="term" value="P:sensory perception of taste"/>
    <property type="evidence" value="ECO:0007669"/>
    <property type="project" value="InterPro"/>
</dbReference>
<reference evidence="7 8" key="1">
    <citation type="submission" date="2024-01" db="EMBL/GenBank/DDBJ databases">
        <title>The genome of the rayed Mediterranean limpet Patella caerulea (Linnaeus, 1758).</title>
        <authorList>
            <person name="Anh-Thu Weber A."/>
            <person name="Halstead-Nussloch G."/>
        </authorList>
    </citation>
    <scope>NUCLEOTIDE SEQUENCE [LARGE SCALE GENOMIC DNA]</scope>
    <source>
        <strain evidence="7">AATW-2023a</strain>
        <tissue evidence="7">Whole specimen</tissue>
    </source>
</reference>
<feature type="transmembrane region" description="Helical" evidence="6">
    <location>
        <begin position="127"/>
        <end position="150"/>
    </location>
</feature>
<dbReference type="PANTHER" id="PTHR21421:SF29">
    <property type="entry name" value="GUSTATORY RECEPTOR 5A FOR TREHALOSE-RELATED"/>
    <property type="match status" value="1"/>
</dbReference>
<evidence type="ECO:0000256" key="2">
    <source>
        <dbReference type="ARBA" id="ARBA00022692"/>
    </source>
</evidence>
<evidence type="ECO:0000256" key="1">
    <source>
        <dbReference type="ARBA" id="ARBA00004141"/>
    </source>
</evidence>
<dbReference type="AlphaFoldDB" id="A0AAN8Q8U7"/>
<keyword evidence="5" id="KW-0675">Receptor</keyword>